<name>A0ABP6SLB6_9ACTN</name>
<evidence type="ECO:0000313" key="2">
    <source>
        <dbReference type="EMBL" id="GAA3379438.1"/>
    </source>
</evidence>
<organism evidence="2 3">
    <name type="scientific">Streptomyces sannanensis</name>
    <dbReference type="NCBI Taxonomy" id="285536"/>
    <lineage>
        <taxon>Bacteria</taxon>
        <taxon>Bacillati</taxon>
        <taxon>Actinomycetota</taxon>
        <taxon>Actinomycetes</taxon>
        <taxon>Kitasatosporales</taxon>
        <taxon>Streptomycetaceae</taxon>
        <taxon>Streptomyces</taxon>
    </lineage>
</organism>
<dbReference type="EMBL" id="BAAAYL010000001">
    <property type="protein sequence ID" value="GAA3379438.1"/>
    <property type="molecule type" value="Genomic_DNA"/>
</dbReference>
<dbReference type="Proteomes" id="UP001499990">
    <property type="component" value="Unassembled WGS sequence"/>
</dbReference>
<evidence type="ECO:0000256" key="1">
    <source>
        <dbReference type="SAM" id="MobiDB-lite"/>
    </source>
</evidence>
<dbReference type="RefSeq" id="WP_345044001.1">
    <property type="nucleotide sequence ID" value="NZ_BAAAYL010000001.1"/>
</dbReference>
<feature type="region of interest" description="Disordered" evidence="1">
    <location>
        <begin position="1"/>
        <end position="20"/>
    </location>
</feature>
<accession>A0ABP6SLB6</accession>
<evidence type="ECO:0008006" key="4">
    <source>
        <dbReference type="Google" id="ProtNLM"/>
    </source>
</evidence>
<protein>
    <recommendedName>
        <fullName evidence="4">Transposase DDE domain-containing protein</fullName>
    </recommendedName>
</protein>
<comment type="caution">
    <text evidence="2">The sequence shown here is derived from an EMBL/GenBank/DDBJ whole genome shotgun (WGS) entry which is preliminary data.</text>
</comment>
<proteinExistence type="predicted"/>
<reference evidence="3" key="1">
    <citation type="journal article" date="2019" name="Int. J. Syst. Evol. Microbiol.">
        <title>The Global Catalogue of Microorganisms (GCM) 10K type strain sequencing project: providing services to taxonomists for standard genome sequencing and annotation.</title>
        <authorList>
            <consortium name="The Broad Institute Genomics Platform"/>
            <consortium name="The Broad Institute Genome Sequencing Center for Infectious Disease"/>
            <person name="Wu L."/>
            <person name="Ma J."/>
        </authorList>
    </citation>
    <scope>NUCLEOTIDE SEQUENCE [LARGE SCALE GENOMIC DNA]</scope>
    <source>
        <strain evidence="3">JCM 9651</strain>
    </source>
</reference>
<evidence type="ECO:0000313" key="3">
    <source>
        <dbReference type="Proteomes" id="UP001499990"/>
    </source>
</evidence>
<keyword evidence="3" id="KW-1185">Reference proteome</keyword>
<gene>
    <name evidence="2" type="ORF">GCM10020367_62960</name>
</gene>
<sequence>MWGIAGSHQPQWPDALSRSHATVEDRVRGDKAMCLRNLPSKKWQVNQGWVLTANLGHDLDCWVRLMALQDQDDLVRAELDTMRCRIYQLPARLARHARRR</sequence>